<evidence type="ECO:0000256" key="5">
    <source>
        <dbReference type="ARBA" id="ARBA00022840"/>
    </source>
</evidence>
<evidence type="ECO:0000313" key="9">
    <source>
        <dbReference type="EMBL" id="USS89317.1"/>
    </source>
</evidence>
<sequence length="553" mass="59389">MKSDIEIAQAAEPWPIEKVAAAADFQPEEVLPYGREKAKIERKEPVDRDQFGKLVLVTSINPTPAGEGKSTVAVGLADAMQQAGQRTMLALREPSLGPVMGMKGGATGGGYSQVIPMDDINLHFTGDFHALTVAQNTLVALIDNSIYQGNPLNLDPRQIIVKRVLDVNDRDLRHIVIGLGGRTSGVPREGSFEITAASEMMAILTLSTDLADLKRRINRIVVGYTYDRQPVTVAELGVGGALATLLKDAILPNLVQTISHTPALIHGGPFANIAQGTNSIQATQLALQQADYTVTEAGFGADLGGEKFLDVKTPLLGKHPDAIVVVATVRALKMHGGLAKDQLDHEDLDALHKGLANLGRHLHSMKRYGIPVVVAVNRFTNDTEAELQMVVDYSNEHDVPAYPADVWGQGGNGARELAAGVIAAADQPANFTPLYEPTDDVETKLNRIVTQIYGGQGVELEPKAQKQLRQLVDQGWDHLPVIVAKTQYSLTDDAKRLGAPTDFKIHIREFVPKLGAGFIVAMAGSILTMPGLPKHPAAEKIEITDDGTISGLY</sequence>
<keyword evidence="5 8" id="KW-0067">ATP-binding</keyword>
<dbReference type="InterPro" id="IPR027417">
    <property type="entry name" value="P-loop_NTPase"/>
</dbReference>
<dbReference type="EMBL" id="CP097119">
    <property type="protein sequence ID" value="USS89317.1"/>
    <property type="molecule type" value="Genomic_DNA"/>
</dbReference>
<dbReference type="SUPFAM" id="SSF52540">
    <property type="entry name" value="P-loop containing nucleoside triphosphate hydrolases"/>
    <property type="match status" value="1"/>
</dbReference>
<evidence type="ECO:0000256" key="6">
    <source>
        <dbReference type="ARBA" id="ARBA00049033"/>
    </source>
</evidence>
<dbReference type="GO" id="GO:0004329">
    <property type="term" value="F:formate-tetrahydrofolate ligase activity"/>
    <property type="evidence" value="ECO:0007669"/>
    <property type="project" value="UniProtKB-UniRule"/>
</dbReference>
<dbReference type="Gene3D" id="3.10.410.10">
    <property type="entry name" value="Formyltetrahydrofolate synthetase, domain 3"/>
    <property type="match status" value="1"/>
</dbReference>
<dbReference type="PROSITE" id="PS00721">
    <property type="entry name" value="FTHFS_1"/>
    <property type="match status" value="1"/>
</dbReference>
<dbReference type="HAMAP" id="MF_01543">
    <property type="entry name" value="FTHFS"/>
    <property type="match status" value="1"/>
</dbReference>
<dbReference type="AlphaFoldDB" id="A0A9Q9E316"/>
<comment type="similarity">
    <text evidence="7 8">Belongs to the formate--tetrahydrofolate ligase family.</text>
</comment>
<evidence type="ECO:0000256" key="7">
    <source>
        <dbReference type="ARBA" id="ARBA00061363"/>
    </source>
</evidence>
<accession>A0A9Q9E316</accession>
<keyword evidence="4 8" id="KW-0547">Nucleotide-binding</keyword>
<evidence type="ECO:0000256" key="3">
    <source>
        <dbReference type="ARBA" id="ARBA00022598"/>
    </source>
</evidence>
<reference evidence="9" key="1">
    <citation type="submission" date="2022-05" db="EMBL/GenBank/DDBJ databases">
        <authorList>
            <person name="Oliphant S.A."/>
            <person name="Watson-Haigh N.S."/>
            <person name="Sumby K.M."/>
            <person name="Gardner J.M."/>
            <person name="Jiranek V."/>
        </authorList>
    </citation>
    <scope>NUCLEOTIDE SEQUENCE</scope>
    <source>
        <strain evidence="9">KI4_B1</strain>
    </source>
</reference>
<feature type="binding site" evidence="8">
    <location>
        <begin position="63"/>
        <end position="70"/>
    </location>
    <ligand>
        <name>ATP</name>
        <dbReference type="ChEBI" id="CHEBI:30616"/>
    </ligand>
</feature>
<dbReference type="GO" id="GO:0035999">
    <property type="term" value="P:tetrahydrofolate interconversion"/>
    <property type="evidence" value="ECO:0007669"/>
    <property type="project" value="UniProtKB-UniRule"/>
</dbReference>
<dbReference type="Pfam" id="PF01268">
    <property type="entry name" value="FTHFS"/>
    <property type="match status" value="1"/>
</dbReference>
<dbReference type="InterPro" id="IPR020628">
    <property type="entry name" value="Formate_THF_ligase_CS"/>
</dbReference>
<dbReference type="GO" id="GO:0005524">
    <property type="term" value="F:ATP binding"/>
    <property type="evidence" value="ECO:0007669"/>
    <property type="project" value="UniProtKB-UniRule"/>
</dbReference>
<dbReference type="FunFam" id="3.10.410.10:FF:000001">
    <property type="entry name" value="Putative formate--tetrahydrofolate ligase"/>
    <property type="match status" value="1"/>
</dbReference>
<dbReference type="Gene3D" id="3.30.1510.10">
    <property type="entry name" value="Domain 2, N(10)-formyltetrahydrofolate synthetase"/>
    <property type="match status" value="1"/>
</dbReference>
<dbReference type="FunFam" id="3.30.1510.10:FF:000001">
    <property type="entry name" value="Formate--tetrahydrofolate ligase"/>
    <property type="match status" value="1"/>
</dbReference>
<dbReference type="CDD" id="cd00477">
    <property type="entry name" value="FTHFS"/>
    <property type="match status" value="1"/>
</dbReference>
<proteinExistence type="inferred from homology"/>
<protein>
    <recommendedName>
        <fullName evidence="8">Formate--tetrahydrofolate ligase</fullName>
        <ecNumber evidence="8">6.3.4.3</ecNumber>
    </recommendedName>
    <alternativeName>
        <fullName evidence="8">Formyltetrahydrofolate synthetase</fullName>
        <shortName evidence="8">FHS</shortName>
        <shortName evidence="8">FTHFS</shortName>
    </alternativeName>
</protein>
<evidence type="ECO:0000256" key="4">
    <source>
        <dbReference type="ARBA" id="ARBA00022741"/>
    </source>
</evidence>
<keyword evidence="10" id="KW-1185">Reference proteome</keyword>
<dbReference type="NCBIfam" id="NF010030">
    <property type="entry name" value="PRK13505.1"/>
    <property type="match status" value="1"/>
</dbReference>
<dbReference type="InterPro" id="IPR000559">
    <property type="entry name" value="Formate_THF_ligase"/>
</dbReference>
<evidence type="ECO:0000256" key="8">
    <source>
        <dbReference type="HAMAP-Rule" id="MF_01543"/>
    </source>
</evidence>
<dbReference type="EC" id="6.3.4.3" evidence="8"/>
<keyword evidence="3 8" id="KW-0436">Ligase</keyword>
<organism evidence="9 10">
    <name type="scientific">Fructilactobacillus cliffordii</name>
    <dbReference type="NCBI Taxonomy" id="2940299"/>
    <lineage>
        <taxon>Bacteria</taxon>
        <taxon>Bacillati</taxon>
        <taxon>Bacillota</taxon>
        <taxon>Bacilli</taxon>
        <taxon>Lactobacillales</taxon>
        <taxon>Lactobacillaceae</taxon>
        <taxon>Fructilactobacillus</taxon>
    </lineage>
</organism>
<gene>
    <name evidence="8" type="primary">fhs</name>
    <name evidence="9" type="ORF">M3M40_00435</name>
</gene>
<dbReference type="Gene3D" id="3.40.50.300">
    <property type="entry name" value="P-loop containing nucleotide triphosphate hydrolases"/>
    <property type="match status" value="1"/>
</dbReference>
<comment type="pathway">
    <text evidence="1 8">One-carbon metabolism; tetrahydrofolate interconversion.</text>
</comment>
<keyword evidence="2 8" id="KW-0554">One-carbon metabolism</keyword>
<dbReference type="Proteomes" id="UP001055911">
    <property type="component" value="Chromosome"/>
</dbReference>
<evidence type="ECO:0000256" key="1">
    <source>
        <dbReference type="ARBA" id="ARBA00004777"/>
    </source>
</evidence>
<dbReference type="RefSeq" id="WP_252766866.1">
    <property type="nucleotide sequence ID" value="NZ_CP097119.1"/>
</dbReference>
<evidence type="ECO:0000313" key="10">
    <source>
        <dbReference type="Proteomes" id="UP001055911"/>
    </source>
</evidence>
<name>A0A9Q9E316_9LACO</name>
<evidence type="ECO:0000256" key="2">
    <source>
        <dbReference type="ARBA" id="ARBA00022563"/>
    </source>
</evidence>
<comment type="catalytic activity">
    <reaction evidence="6 8">
        <text>(6S)-5,6,7,8-tetrahydrofolate + formate + ATP = (6R)-10-formyltetrahydrofolate + ADP + phosphate</text>
        <dbReference type="Rhea" id="RHEA:20221"/>
        <dbReference type="ChEBI" id="CHEBI:15740"/>
        <dbReference type="ChEBI" id="CHEBI:30616"/>
        <dbReference type="ChEBI" id="CHEBI:43474"/>
        <dbReference type="ChEBI" id="CHEBI:57453"/>
        <dbReference type="ChEBI" id="CHEBI:195366"/>
        <dbReference type="ChEBI" id="CHEBI:456216"/>
        <dbReference type="EC" id="6.3.4.3"/>
    </reaction>
</comment>
<dbReference type="PROSITE" id="PS00722">
    <property type="entry name" value="FTHFS_2"/>
    <property type="match status" value="1"/>
</dbReference>